<dbReference type="InParanoid" id="D6Z0N0"/>
<proteinExistence type="inferred from homology"/>
<dbReference type="Gene3D" id="3.40.309.10">
    <property type="entry name" value="Aldehyde Dehydrogenase, Chain A, domain 2"/>
    <property type="match status" value="1"/>
</dbReference>
<evidence type="ECO:0000256" key="1">
    <source>
        <dbReference type="ARBA" id="ARBA00009986"/>
    </source>
</evidence>
<dbReference type="HOGENOM" id="CLU_005391_0_1_7"/>
<evidence type="ECO:0000259" key="3">
    <source>
        <dbReference type="Pfam" id="PF00171"/>
    </source>
</evidence>
<dbReference type="InterPro" id="IPR015590">
    <property type="entry name" value="Aldehyde_DH_dom"/>
</dbReference>
<dbReference type="GO" id="GO:0016620">
    <property type="term" value="F:oxidoreductase activity, acting on the aldehyde or oxo group of donors, NAD or NADP as acceptor"/>
    <property type="evidence" value="ECO:0007669"/>
    <property type="project" value="InterPro"/>
</dbReference>
<dbReference type="Proteomes" id="UP000001508">
    <property type="component" value="Chromosome"/>
</dbReference>
<dbReference type="RefSeq" id="WP_013162790.1">
    <property type="nucleotide sequence ID" value="NC_014216.1"/>
</dbReference>
<name>D6Z0N0_DESAT</name>
<dbReference type="eggNOG" id="COG1012">
    <property type="taxonomic scope" value="Bacteria"/>
</dbReference>
<dbReference type="FunCoup" id="D6Z0N0">
    <property type="interactions" value="452"/>
</dbReference>
<dbReference type="KEGG" id="dak:DaAHT2_0553"/>
<accession>D6Z0N0</accession>
<comment type="similarity">
    <text evidence="1">Belongs to the aldehyde dehydrogenase family.</text>
</comment>
<organism evidence="4 5">
    <name type="scientific">Desulfurivibrio alkaliphilus (strain DSM 19089 / UNIQEM U267 / AHT2)</name>
    <dbReference type="NCBI Taxonomy" id="589865"/>
    <lineage>
        <taxon>Bacteria</taxon>
        <taxon>Pseudomonadati</taxon>
        <taxon>Thermodesulfobacteriota</taxon>
        <taxon>Desulfobulbia</taxon>
        <taxon>Desulfobulbales</taxon>
        <taxon>Desulfobulbaceae</taxon>
        <taxon>Desulfurivibrio</taxon>
    </lineage>
</organism>
<keyword evidence="5" id="KW-1185">Reference proteome</keyword>
<evidence type="ECO:0000256" key="2">
    <source>
        <dbReference type="ARBA" id="ARBA00023002"/>
    </source>
</evidence>
<keyword evidence="2" id="KW-0560">Oxidoreductase</keyword>
<dbReference type="PANTHER" id="PTHR43353">
    <property type="entry name" value="SUCCINATE-SEMIALDEHYDE DEHYDROGENASE, MITOCHONDRIAL"/>
    <property type="match status" value="1"/>
</dbReference>
<dbReference type="Gene3D" id="3.40.605.10">
    <property type="entry name" value="Aldehyde Dehydrogenase, Chain A, domain 1"/>
    <property type="match status" value="1"/>
</dbReference>
<evidence type="ECO:0000313" key="4">
    <source>
        <dbReference type="EMBL" id="ADH85259.1"/>
    </source>
</evidence>
<dbReference type="STRING" id="589865.DaAHT2_0553"/>
<dbReference type="InterPro" id="IPR016162">
    <property type="entry name" value="Ald_DH_N"/>
</dbReference>
<gene>
    <name evidence="4" type="ordered locus">DaAHT2_0553</name>
</gene>
<dbReference type="SUPFAM" id="SSF53720">
    <property type="entry name" value="ALDH-like"/>
    <property type="match status" value="1"/>
</dbReference>
<dbReference type="PROSITE" id="PS00070">
    <property type="entry name" value="ALDEHYDE_DEHYDR_CYS"/>
    <property type="match status" value="1"/>
</dbReference>
<dbReference type="PANTHER" id="PTHR43353:SF5">
    <property type="entry name" value="SUCCINATE-SEMIALDEHYDE DEHYDROGENASE, MITOCHONDRIAL"/>
    <property type="match status" value="1"/>
</dbReference>
<dbReference type="AlphaFoldDB" id="D6Z0N0"/>
<dbReference type="Pfam" id="PF00171">
    <property type="entry name" value="Aldedh"/>
    <property type="match status" value="1"/>
</dbReference>
<dbReference type="InterPro" id="IPR050740">
    <property type="entry name" value="Aldehyde_DH_Superfamily"/>
</dbReference>
<reference evidence="5" key="1">
    <citation type="submission" date="2010-02" db="EMBL/GenBank/DDBJ databases">
        <title>Complete sequence of Desulfurivibrio alkaliphilus AHT2.</title>
        <authorList>
            <consortium name="US DOE Joint Genome Institute"/>
            <person name="Pitluck S."/>
            <person name="Chertkov O."/>
            <person name="Detter J.C."/>
            <person name="Han C."/>
            <person name="Tapia R."/>
            <person name="Larimer F."/>
            <person name="Land M."/>
            <person name="Hauser L."/>
            <person name="Kyrpides N."/>
            <person name="Mikhailova N."/>
            <person name="Sorokin D.Y."/>
            <person name="Muyzer G."/>
            <person name="Woyke T."/>
        </authorList>
    </citation>
    <scope>NUCLEOTIDE SEQUENCE [LARGE SCALE GENOMIC DNA]</scope>
    <source>
        <strain evidence="5">DSM 19089 / UNIQEM U267 / AHT2</strain>
    </source>
</reference>
<dbReference type="EMBL" id="CP001940">
    <property type="protein sequence ID" value="ADH85259.1"/>
    <property type="molecule type" value="Genomic_DNA"/>
</dbReference>
<protein>
    <submittedName>
        <fullName evidence="4">Aldehyde Dehydrogenase</fullName>
    </submittedName>
</protein>
<feature type="domain" description="Aldehyde dehydrogenase" evidence="3">
    <location>
        <begin position="68"/>
        <end position="506"/>
    </location>
</feature>
<evidence type="ECO:0000313" key="5">
    <source>
        <dbReference type="Proteomes" id="UP000001508"/>
    </source>
</evidence>
<dbReference type="InterPro" id="IPR016161">
    <property type="entry name" value="Ald_DH/histidinol_DH"/>
</dbReference>
<dbReference type="OrthoDB" id="9762436at2"/>
<dbReference type="InterPro" id="IPR016163">
    <property type="entry name" value="Ald_DH_C"/>
</dbReference>
<sequence length="537" mass="58854">MDANSPADYFVTPAAIPKAHRPGPVLEQRHYLCNGELRCWDGPVHDVFSPVYLASAAGSPAPLRLGSHPLLGSREAEAMLEAACNAYDRGCGEWPSMSPSQRLARVEQLLAGLEKCRQEVVRSLMWEIGKSREESEMEFSRTLEYLAETAVEIRRRSREEEGLLRQQGVIARRLRAPVGVALCLGPYNNPFYETYTTLIPLLLMGNTVIFKPPRLGVLLHRFILPLLQECFPPGVVNSLYGEGEAVLAPVLRSGRIDLLAFIGSRRGAELLRSWHPTPGRLRCLLGMEAKNAAIILADADLEQAAAECALGALAFNGQRCTALKILLVQHSITLPFLEQLSREVQRQPIGMPWLPGVRITPLPEPARVAYLGELLADALSKGARIINPGGGEIRETLMTPAVLYPVGPGMRLYHEEQFGPLIPVASFETLEEARRYVAESEFGQQVSVFGQDEEQLAAVSRSLLNQVCRININSKCQRGPDGFPFTARRNSAEGTMSVAETLDACSITSLVAGRDTPGNQRILAASTYANSCAKSYD</sequence>
<dbReference type="InterPro" id="IPR016160">
    <property type="entry name" value="Ald_DH_CS_CYS"/>
</dbReference>